<keyword evidence="9" id="KW-0677">Repeat</keyword>
<keyword evidence="8 19" id="KW-0732">Signal</keyword>
<evidence type="ECO:0000256" key="11">
    <source>
        <dbReference type="ARBA" id="ARBA00022777"/>
    </source>
</evidence>
<evidence type="ECO:0000256" key="5">
    <source>
        <dbReference type="ARBA" id="ARBA00022614"/>
    </source>
</evidence>
<keyword evidence="3" id="KW-0723">Serine/threonine-protein kinase</keyword>
<dbReference type="SUPFAM" id="SSF56112">
    <property type="entry name" value="Protein kinase-like (PK-like)"/>
    <property type="match status" value="1"/>
</dbReference>
<dbReference type="FunFam" id="3.30.200.20:FF:000307">
    <property type="entry name" value="pollen receptor-like kinase 1"/>
    <property type="match status" value="1"/>
</dbReference>
<dbReference type="Pfam" id="PF07714">
    <property type="entry name" value="PK_Tyr_Ser-Thr"/>
    <property type="match status" value="1"/>
</dbReference>
<feature type="signal peptide" evidence="19">
    <location>
        <begin position="1"/>
        <end position="24"/>
    </location>
</feature>
<dbReference type="Gene3D" id="3.30.200.20">
    <property type="entry name" value="Phosphorylase Kinase, domain 1"/>
    <property type="match status" value="1"/>
</dbReference>
<dbReference type="Pfam" id="PF00560">
    <property type="entry name" value="LRR_1"/>
    <property type="match status" value="2"/>
</dbReference>
<dbReference type="InterPro" id="IPR001245">
    <property type="entry name" value="Ser-Thr/Tyr_kinase_cat_dom"/>
</dbReference>
<feature type="chain" id="PRO_5044854929" evidence="19">
    <location>
        <begin position="25"/>
        <end position="642"/>
    </location>
</feature>
<evidence type="ECO:0000256" key="6">
    <source>
        <dbReference type="ARBA" id="ARBA00022679"/>
    </source>
</evidence>
<feature type="binding site" evidence="16">
    <location>
        <position position="377"/>
    </location>
    <ligand>
        <name>ATP</name>
        <dbReference type="ChEBI" id="CHEBI:30616"/>
    </ligand>
</feature>
<evidence type="ECO:0000313" key="21">
    <source>
        <dbReference type="EMBL" id="KAL1197062.1"/>
    </source>
</evidence>
<proteinExistence type="inferred from homology"/>
<dbReference type="InterPro" id="IPR001611">
    <property type="entry name" value="Leu-rich_rpt"/>
</dbReference>
<keyword evidence="15" id="KW-0675">Receptor</keyword>
<sequence>MKSSHTSLAANSFFFFFFFSLLLAATTVTVSADLASDEQALLNFAASVPHPPKLNWNKNLSLCSSWIGISCDDSNRNSRVVAVRLPGVGLYGSIPPATLGKLDALKVLSLRSNSLFGTFPSDILSLPSLQYLYLQHNNFSGQLTTSLPSISTQLVVLDLSYNSFSGNIPSSLRNLSQITVLYLQNNSFDGPIDSLDLPSVKVVNLSYNNLSGPIPEHLKNSPEYSFIGNSLLCGPPLSPCSRGAISPSSNFPRPLTENLHPVRRRQSKAYIIAIVVGCSVAVLFLAIVFLVCLVKKTKKEVGGGEEGQTVGVNGKKPQDFGSGVQDPEKNKLFFFERCNHNFDLEDLLKASAEVLGKGSFGTAYKAVLEDTTAVVVKRLREVMASKKEFEQQMEIVGKINQHQNFVPLLAYYYSKDEKLLVYKYMTKGSLFGILHGNRGDTGVDWEMRMKIATGTSKAISYLHSMKFVHGDIKSSNILLTQDLEPCLSDTSLVTLFNLPTYTPRTIGYNAPEVIETKRVSQRSDVYSFGVVILEMLTGKTPLTQPGLEDERVVIDLPRWVRSVVREEWTAEVFDVELLKFQNIEEEMVQMLQLALACVARNPESRPKMEEVARMIEDVRRSDPLQQLQPNRTSSEATSNVSE</sequence>
<evidence type="ECO:0000256" key="15">
    <source>
        <dbReference type="ARBA" id="ARBA00023170"/>
    </source>
</evidence>
<evidence type="ECO:0000256" key="4">
    <source>
        <dbReference type="ARBA" id="ARBA00022553"/>
    </source>
</evidence>
<evidence type="ECO:0000259" key="20">
    <source>
        <dbReference type="PROSITE" id="PS50011"/>
    </source>
</evidence>
<evidence type="ECO:0000256" key="2">
    <source>
        <dbReference type="ARBA" id="ARBA00008684"/>
    </source>
</evidence>
<feature type="region of interest" description="Disordered" evidence="17">
    <location>
        <begin position="617"/>
        <end position="642"/>
    </location>
</feature>
<keyword evidence="22" id="KW-1185">Reference proteome</keyword>
<comment type="caution">
    <text evidence="21">The sequence shown here is derived from an EMBL/GenBank/DDBJ whole genome shotgun (WGS) entry which is preliminary data.</text>
</comment>
<dbReference type="InterPro" id="IPR013210">
    <property type="entry name" value="LRR_N_plant-typ"/>
</dbReference>
<dbReference type="GO" id="GO:0016020">
    <property type="term" value="C:membrane"/>
    <property type="evidence" value="ECO:0007669"/>
    <property type="project" value="UniProtKB-SubCell"/>
</dbReference>
<feature type="domain" description="Protein kinase" evidence="20">
    <location>
        <begin position="349"/>
        <end position="625"/>
    </location>
</feature>
<evidence type="ECO:0000256" key="16">
    <source>
        <dbReference type="PROSITE-ProRule" id="PRU10141"/>
    </source>
</evidence>
<evidence type="ECO:0000256" key="17">
    <source>
        <dbReference type="SAM" id="MobiDB-lite"/>
    </source>
</evidence>
<accession>A0ABD0ZR23</accession>
<evidence type="ECO:0000256" key="19">
    <source>
        <dbReference type="SAM" id="SignalP"/>
    </source>
</evidence>
<dbReference type="PROSITE" id="PS50011">
    <property type="entry name" value="PROTEIN_KINASE_DOM"/>
    <property type="match status" value="1"/>
</dbReference>
<evidence type="ECO:0000256" key="8">
    <source>
        <dbReference type="ARBA" id="ARBA00022729"/>
    </source>
</evidence>
<keyword evidence="5" id="KW-0433">Leucine-rich repeat</keyword>
<dbReference type="PROSITE" id="PS00107">
    <property type="entry name" value="PROTEIN_KINASE_ATP"/>
    <property type="match status" value="1"/>
</dbReference>
<keyword evidence="10 16" id="KW-0547">Nucleotide-binding</keyword>
<dbReference type="EMBL" id="JBANAX010000696">
    <property type="protein sequence ID" value="KAL1197062.1"/>
    <property type="molecule type" value="Genomic_DNA"/>
</dbReference>
<dbReference type="InterPro" id="IPR050994">
    <property type="entry name" value="At_inactive_RLKs"/>
</dbReference>
<keyword evidence="11" id="KW-0418">Kinase</keyword>
<dbReference type="GO" id="GO:0016301">
    <property type="term" value="F:kinase activity"/>
    <property type="evidence" value="ECO:0007669"/>
    <property type="project" value="UniProtKB-KW"/>
</dbReference>
<evidence type="ECO:0000256" key="9">
    <source>
        <dbReference type="ARBA" id="ARBA00022737"/>
    </source>
</evidence>
<protein>
    <submittedName>
        <fullName evidence="21">Leucine-rich repeat receptor-like protein kinase</fullName>
    </submittedName>
</protein>
<comment type="similarity">
    <text evidence="2">Belongs to the protein kinase superfamily. Ser/Thr protein kinase family.</text>
</comment>
<evidence type="ECO:0000256" key="3">
    <source>
        <dbReference type="ARBA" id="ARBA00022527"/>
    </source>
</evidence>
<evidence type="ECO:0000256" key="18">
    <source>
        <dbReference type="SAM" id="Phobius"/>
    </source>
</evidence>
<evidence type="ECO:0000256" key="14">
    <source>
        <dbReference type="ARBA" id="ARBA00023136"/>
    </source>
</evidence>
<gene>
    <name evidence="21" type="ORF">V5N11_024854</name>
</gene>
<evidence type="ECO:0000313" key="22">
    <source>
        <dbReference type="Proteomes" id="UP001558713"/>
    </source>
</evidence>
<dbReference type="InterPro" id="IPR008271">
    <property type="entry name" value="Ser/Thr_kinase_AS"/>
</dbReference>
<evidence type="ECO:0000256" key="12">
    <source>
        <dbReference type="ARBA" id="ARBA00022840"/>
    </source>
</evidence>
<dbReference type="Pfam" id="PF08263">
    <property type="entry name" value="LRRNT_2"/>
    <property type="match status" value="1"/>
</dbReference>
<dbReference type="Pfam" id="PF13855">
    <property type="entry name" value="LRR_8"/>
    <property type="match status" value="1"/>
</dbReference>
<dbReference type="FunFam" id="3.80.10.10:FF:000731">
    <property type="entry name" value="Leucine-rich repeat receptor-like protein kinase"/>
    <property type="match status" value="1"/>
</dbReference>
<dbReference type="InterPro" id="IPR032675">
    <property type="entry name" value="LRR_dom_sf"/>
</dbReference>
<dbReference type="SMART" id="SM00220">
    <property type="entry name" value="S_TKc"/>
    <property type="match status" value="1"/>
</dbReference>
<feature type="compositionally biased region" description="Polar residues" evidence="17">
    <location>
        <begin position="623"/>
        <end position="642"/>
    </location>
</feature>
<dbReference type="SUPFAM" id="SSF52058">
    <property type="entry name" value="L domain-like"/>
    <property type="match status" value="1"/>
</dbReference>
<feature type="transmembrane region" description="Helical" evidence="18">
    <location>
        <begin position="269"/>
        <end position="294"/>
    </location>
</feature>
<dbReference type="AlphaFoldDB" id="A0ABD0ZR23"/>
<dbReference type="InterPro" id="IPR000719">
    <property type="entry name" value="Prot_kinase_dom"/>
</dbReference>
<dbReference type="PROSITE" id="PS00108">
    <property type="entry name" value="PROTEIN_KINASE_ST"/>
    <property type="match status" value="1"/>
</dbReference>
<dbReference type="PANTHER" id="PTHR48010:SF11">
    <property type="entry name" value="GENOME ASSEMBLY, CHROMOSOME: A10"/>
    <property type="match status" value="1"/>
</dbReference>
<dbReference type="Gene3D" id="1.10.510.10">
    <property type="entry name" value="Transferase(Phosphotransferase) domain 1"/>
    <property type="match status" value="1"/>
</dbReference>
<dbReference type="Gene3D" id="3.80.10.10">
    <property type="entry name" value="Ribonuclease Inhibitor"/>
    <property type="match status" value="2"/>
</dbReference>
<keyword evidence="4" id="KW-0597">Phosphoprotein</keyword>
<comment type="subcellular location">
    <subcellularLocation>
        <location evidence="1">Membrane</location>
        <topology evidence="1">Single-pass membrane protein</topology>
    </subcellularLocation>
</comment>
<dbReference type="Proteomes" id="UP001558713">
    <property type="component" value="Unassembled WGS sequence"/>
</dbReference>
<dbReference type="FunFam" id="1.10.510.10:FF:000095">
    <property type="entry name" value="protein STRUBBELIG-RECEPTOR FAMILY 8"/>
    <property type="match status" value="1"/>
</dbReference>
<keyword evidence="12 16" id="KW-0067">ATP-binding</keyword>
<dbReference type="CDD" id="cd14066">
    <property type="entry name" value="STKc_IRAK"/>
    <property type="match status" value="1"/>
</dbReference>
<organism evidence="21 22">
    <name type="scientific">Cardamine amara subsp. amara</name>
    <dbReference type="NCBI Taxonomy" id="228776"/>
    <lineage>
        <taxon>Eukaryota</taxon>
        <taxon>Viridiplantae</taxon>
        <taxon>Streptophyta</taxon>
        <taxon>Embryophyta</taxon>
        <taxon>Tracheophyta</taxon>
        <taxon>Spermatophyta</taxon>
        <taxon>Magnoliopsida</taxon>
        <taxon>eudicotyledons</taxon>
        <taxon>Gunneridae</taxon>
        <taxon>Pentapetalae</taxon>
        <taxon>rosids</taxon>
        <taxon>malvids</taxon>
        <taxon>Brassicales</taxon>
        <taxon>Brassicaceae</taxon>
        <taxon>Cardamineae</taxon>
        <taxon>Cardamine</taxon>
    </lineage>
</organism>
<dbReference type="InterPro" id="IPR011009">
    <property type="entry name" value="Kinase-like_dom_sf"/>
</dbReference>
<keyword evidence="14 18" id="KW-0472">Membrane</keyword>
<keyword evidence="13 18" id="KW-1133">Transmembrane helix</keyword>
<reference evidence="21 22" key="1">
    <citation type="submission" date="2024-04" db="EMBL/GenBank/DDBJ databases">
        <title>Genome assembly C_amara_ONT_v2.</title>
        <authorList>
            <person name="Yant L."/>
            <person name="Moore C."/>
            <person name="Slenker M."/>
        </authorList>
    </citation>
    <scope>NUCLEOTIDE SEQUENCE [LARGE SCALE GENOMIC DNA]</scope>
    <source>
        <tissue evidence="21">Leaf</tissue>
    </source>
</reference>
<dbReference type="FunFam" id="3.80.10.10:FF:000431">
    <property type="entry name" value="Leucine-rich repeat receptor-like protein kinase"/>
    <property type="match status" value="1"/>
</dbReference>
<evidence type="ECO:0000256" key="13">
    <source>
        <dbReference type="ARBA" id="ARBA00022989"/>
    </source>
</evidence>
<dbReference type="PANTHER" id="PTHR48010">
    <property type="entry name" value="OS05G0588300 PROTEIN"/>
    <property type="match status" value="1"/>
</dbReference>
<keyword evidence="6" id="KW-0808">Transferase</keyword>
<feature type="region of interest" description="Disordered" evidence="17">
    <location>
        <begin position="304"/>
        <end position="323"/>
    </location>
</feature>
<name>A0ABD0ZR23_CARAN</name>
<evidence type="ECO:0000256" key="1">
    <source>
        <dbReference type="ARBA" id="ARBA00004167"/>
    </source>
</evidence>
<keyword evidence="7 18" id="KW-0812">Transmembrane</keyword>
<dbReference type="InterPro" id="IPR017441">
    <property type="entry name" value="Protein_kinase_ATP_BS"/>
</dbReference>
<evidence type="ECO:0000256" key="7">
    <source>
        <dbReference type="ARBA" id="ARBA00022692"/>
    </source>
</evidence>
<dbReference type="GO" id="GO:0005524">
    <property type="term" value="F:ATP binding"/>
    <property type="evidence" value="ECO:0007669"/>
    <property type="project" value="UniProtKB-UniRule"/>
</dbReference>
<evidence type="ECO:0000256" key="10">
    <source>
        <dbReference type="ARBA" id="ARBA00022741"/>
    </source>
</evidence>